<reference evidence="1 2" key="1">
    <citation type="journal article" date="2019" name="Sci. Rep.">
        <title>Orb-weaving spider Araneus ventricosus genome elucidates the spidroin gene catalogue.</title>
        <authorList>
            <person name="Kono N."/>
            <person name="Nakamura H."/>
            <person name="Ohtoshi R."/>
            <person name="Moran D.A.P."/>
            <person name="Shinohara A."/>
            <person name="Yoshida Y."/>
            <person name="Fujiwara M."/>
            <person name="Mori M."/>
            <person name="Tomita M."/>
            <person name="Arakawa K."/>
        </authorList>
    </citation>
    <scope>NUCLEOTIDE SEQUENCE [LARGE SCALE GENOMIC DNA]</scope>
</reference>
<evidence type="ECO:0000313" key="2">
    <source>
        <dbReference type="Proteomes" id="UP000499080"/>
    </source>
</evidence>
<dbReference type="EMBL" id="BGPR01000027">
    <property type="protein sequence ID" value="GBL82031.1"/>
    <property type="molecule type" value="Genomic_DNA"/>
</dbReference>
<name>A0A4Y2AQ41_ARAVE</name>
<dbReference type="AlphaFoldDB" id="A0A4Y2AQ41"/>
<protein>
    <submittedName>
        <fullName evidence="1">Uncharacterized protein</fullName>
    </submittedName>
</protein>
<organism evidence="1 2">
    <name type="scientific">Araneus ventricosus</name>
    <name type="common">Orbweaver spider</name>
    <name type="synonym">Epeira ventricosa</name>
    <dbReference type="NCBI Taxonomy" id="182803"/>
    <lineage>
        <taxon>Eukaryota</taxon>
        <taxon>Metazoa</taxon>
        <taxon>Ecdysozoa</taxon>
        <taxon>Arthropoda</taxon>
        <taxon>Chelicerata</taxon>
        <taxon>Arachnida</taxon>
        <taxon>Araneae</taxon>
        <taxon>Araneomorphae</taxon>
        <taxon>Entelegynae</taxon>
        <taxon>Araneoidea</taxon>
        <taxon>Araneidae</taxon>
        <taxon>Araneus</taxon>
    </lineage>
</organism>
<proteinExistence type="predicted"/>
<sequence>MNRCIVVLKPQCPRNHLSLSTLQDRLRKPRKDYAIEEGREFREELEKSTACLGSPNNPVAVSKVIITTVKNQVFGPFSYLHLDVTRILCRSRKAL</sequence>
<comment type="caution">
    <text evidence="1">The sequence shown here is derived from an EMBL/GenBank/DDBJ whole genome shotgun (WGS) entry which is preliminary data.</text>
</comment>
<evidence type="ECO:0000313" key="1">
    <source>
        <dbReference type="EMBL" id="GBL82031.1"/>
    </source>
</evidence>
<dbReference type="Proteomes" id="UP000499080">
    <property type="component" value="Unassembled WGS sequence"/>
</dbReference>
<keyword evidence="2" id="KW-1185">Reference proteome</keyword>
<gene>
    <name evidence="1" type="ORF">AVEN_50602_1</name>
</gene>
<accession>A0A4Y2AQ41</accession>